<evidence type="ECO:0000313" key="2">
    <source>
        <dbReference type="EMBL" id="KAK5086616.1"/>
    </source>
</evidence>
<dbReference type="InterPro" id="IPR043519">
    <property type="entry name" value="NT_sf"/>
</dbReference>
<dbReference type="InterPro" id="IPR007344">
    <property type="entry name" value="GrpB/CoaE"/>
</dbReference>
<dbReference type="PANTHER" id="PTHR34822">
    <property type="entry name" value="GRPB DOMAIN PROTEIN (AFU_ORTHOLOGUE AFUA_1G01530)"/>
    <property type="match status" value="1"/>
</dbReference>
<gene>
    <name evidence="2" type="ORF">LTR05_003784</name>
</gene>
<organism evidence="2 3">
    <name type="scientific">Lithohypha guttulata</name>
    <dbReference type="NCBI Taxonomy" id="1690604"/>
    <lineage>
        <taxon>Eukaryota</taxon>
        <taxon>Fungi</taxon>
        <taxon>Dikarya</taxon>
        <taxon>Ascomycota</taxon>
        <taxon>Pezizomycotina</taxon>
        <taxon>Eurotiomycetes</taxon>
        <taxon>Chaetothyriomycetidae</taxon>
        <taxon>Chaetothyriales</taxon>
        <taxon>Trichomeriaceae</taxon>
        <taxon>Lithohypha</taxon>
    </lineage>
</organism>
<dbReference type="PANTHER" id="PTHR34822:SF1">
    <property type="entry name" value="GRPB FAMILY PROTEIN"/>
    <property type="match status" value="1"/>
</dbReference>
<accession>A0AAN7T0M8</accession>
<keyword evidence="3" id="KW-1185">Reference proteome</keyword>
<dbReference type="SUPFAM" id="SSF81301">
    <property type="entry name" value="Nucleotidyltransferase"/>
    <property type="match status" value="1"/>
</dbReference>
<dbReference type="EMBL" id="JAVRRJ010000003">
    <property type="protein sequence ID" value="KAK5086616.1"/>
    <property type="molecule type" value="Genomic_DNA"/>
</dbReference>
<name>A0AAN7T0M8_9EURO</name>
<evidence type="ECO:0000256" key="1">
    <source>
        <dbReference type="SAM" id="MobiDB-lite"/>
    </source>
</evidence>
<feature type="region of interest" description="Disordered" evidence="1">
    <location>
        <begin position="1"/>
        <end position="38"/>
    </location>
</feature>
<comment type="caution">
    <text evidence="2">The sequence shown here is derived from an EMBL/GenBank/DDBJ whole genome shotgun (WGS) entry which is preliminary data.</text>
</comment>
<sequence>MSDFSFEPIPPRLTPSSQPLEEEPEPDPNRIPTPPLRRSIYPHPHAPTWYVNVVPYNPTWPEQFLIIKSHLHNLLETSSPAAPYLTIEHVGSTSVPGLAAKPNIDVLATFSSQEALEAAMEALNWEIPIAPPFVKYTQIPRGGGIPGRESFKIYLFDYSPYYASTPERSLYLIADTEENWAGRVQIRCYRTVREVLRMGENRDLLEVYAAVKTELGKQTFQNSLEYSARKDEIVRKILLRGRWTEEEVKAKEDLSRREWVVDADDDY</sequence>
<dbReference type="Gene3D" id="3.30.460.10">
    <property type="entry name" value="Beta Polymerase, domain 2"/>
    <property type="match status" value="1"/>
</dbReference>
<dbReference type="AlphaFoldDB" id="A0AAN7T0M8"/>
<dbReference type="Pfam" id="PF04229">
    <property type="entry name" value="GrpB"/>
    <property type="match status" value="1"/>
</dbReference>
<dbReference type="Proteomes" id="UP001309876">
    <property type="component" value="Unassembled WGS sequence"/>
</dbReference>
<proteinExistence type="predicted"/>
<protein>
    <submittedName>
        <fullName evidence="2">Uncharacterized protein</fullName>
    </submittedName>
</protein>
<evidence type="ECO:0000313" key="3">
    <source>
        <dbReference type="Proteomes" id="UP001309876"/>
    </source>
</evidence>
<reference evidence="2 3" key="1">
    <citation type="submission" date="2023-08" db="EMBL/GenBank/DDBJ databases">
        <title>Black Yeasts Isolated from many extreme environments.</title>
        <authorList>
            <person name="Coleine C."/>
            <person name="Stajich J.E."/>
            <person name="Selbmann L."/>
        </authorList>
    </citation>
    <scope>NUCLEOTIDE SEQUENCE [LARGE SCALE GENOMIC DNA]</scope>
    <source>
        <strain evidence="2 3">CCFEE 5910</strain>
    </source>
</reference>